<dbReference type="RefSeq" id="WP_344051852.1">
    <property type="nucleotide sequence ID" value="NZ_BAAAPK010000001.1"/>
</dbReference>
<protein>
    <submittedName>
        <fullName evidence="1">Uncharacterized protein</fullName>
    </submittedName>
</protein>
<evidence type="ECO:0000313" key="1">
    <source>
        <dbReference type="EMBL" id="GAA1666281.1"/>
    </source>
</evidence>
<dbReference type="Proteomes" id="UP001500596">
    <property type="component" value="Unassembled WGS sequence"/>
</dbReference>
<reference evidence="2" key="1">
    <citation type="journal article" date="2019" name="Int. J. Syst. Evol. Microbiol.">
        <title>The Global Catalogue of Microorganisms (GCM) 10K type strain sequencing project: providing services to taxonomists for standard genome sequencing and annotation.</title>
        <authorList>
            <consortium name="The Broad Institute Genomics Platform"/>
            <consortium name="The Broad Institute Genome Sequencing Center for Infectious Disease"/>
            <person name="Wu L."/>
            <person name="Ma J."/>
        </authorList>
    </citation>
    <scope>NUCLEOTIDE SEQUENCE [LARGE SCALE GENOMIC DNA]</scope>
    <source>
        <strain evidence="2">JCM 15575</strain>
    </source>
</reference>
<organism evidence="1 2">
    <name type="scientific">Microbacterium lacus</name>
    <dbReference type="NCBI Taxonomy" id="415217"/>
    <lineage>
        <taxon>Bacteria</taxon>
        <taxon>Bacillati</taxon>
        <taxon>Actinomycetota</taxon>
        <taxon>Actinomycetes</taxon>
        <taxon>Micrococcales</taxon>
        <taxon>Microbacteriaceae</taxon>
        <taxon>Microbacterium</taxon>
    </lineage>
</organism>
<evidence type="ECO:0000313" key="2">
    <source>
        <dbReference type="Proteomes" id="UP001500596"/>
    </source>
</evidence>
<accession>A0ABP4S2E3</accession>
<comment type="caution">
    <text evidence="1">The sequence shown here is derived from an EMBL/GenBank/DDBJ whole genome shotgun (WGS) entry which is preliminary data.</text>
</comment>
<dbReference type="InterPro" id="IPR006311">
    <property type="entry name" value="TAT_signal"/>
</dbReference>
<name>A0ABP4S2E3_9MICO</name>
<gene>
    <name evidence="1" type="ORF">GCM10009807_08000</name>
</gene>
<proteinExistence type="predicted"/>
<dbReference type="PROSITE" id="PS51318">
    <property type="entry name" value="TAT"/>
    <property type="match status" value="1"/>
</dbReference>
<sequence length="265" mass="26034">MATELPSTVIAPIASKNVDRRTLLKAGAWAAPVLVLTTAAPAMAASVSSVPVAQLSVQSYSLSNLTNGGSPGPLLWNGGQIAWTSPGSGQPTTASVSYTVTLSGPGGLSVTLATSATNLTKYGSFEVPAIQWGTKPLASGSYTVTLTAIGSDGTKSATSNTITIASAVTASAPTVTPAQGNKHTVAFVLTGPAGAQVTITTTPVNVMISTAFPTSITIPASGSATVSGVCNSTGKTAGTIAFALSAAAGWTVTPSSLGPVTVPVK</sequence>
<dbReference type="EMBL" id="BAAAPK010000001">
    <property type="protein sequence ID" value="GAA1666281.1"/>
    <property type="molecule type" value="Genomic_DNA"/>
</dbReference>
<keyword evidence="2" id="KW-1185">Reference proteome</keyword>